<dbReference type="EMBL" id="CAEY01000867">
    <property type="status" value="NOT_ANNOTATED_CDS"/>
    <property type="molecule type" value="Genomic_DNA"/>
</dbReference>
<keyword evidence="2" id="KW-0061">Asparagine biosynthesis</keyword>
<evidence type="ECO:0000256" key="1">
    <source>
        <dbReference type="ARBA" id="ARBA00022605"/>
    </source>
</evidence>
<dbReference type="SUPFAM" id="SSF56235">
    <property type="entry name" value="N-terminal nucleophile aminohydrolases (Ntn hydrolases)"/>
    <property type="match status" value="1"/>
</dbReference>
<reference evidence="6" key="1">
    <citation type="submission" date="2011-08" db="EMBL/GenBank/DDBJ databases">
        <authorList>
            <person name="Rombauts S."/>
        </authorList>
    </citation>
    <scope>NUCLEOTIDE SEQUENCE</scope>
    <source>
        <strain evidence="6">London</strain>
    </source>
</reference>
<dbReference type="GO" id="GO:0006529">
    <property type="term" value="P:asparagine biosynthetic process"/>
    <property type="evidence" value="ECO:0007669"/>
    <property type="project" value="UniProtKB-KW"/>
</dbReference>
<evidence type="ECO:0000259" key="4">
    <source>
        <dbReference type="PROSITE" id="PS51278"/>
    </source>
</evidence>
<dbReference type="InterPro" id="IPR029055">
    <property type="entry name" value="Ntn_hydrolases_N"/>
</dbReference>
<keyword evidence="6" id="KW-1185">Reference proteome</keyword>
<sequence>MCGIFFSCQQTDQDADCYSPEVLSKLNNFLKRRGPDALEELTFLKHDFMLKFIGSVLHLRGNEIVKQPITDCNNNTLLWNGEIFNCGIDNEDESDTLYLFNQLNECQKLGKSVYEVISNIRGPFTFVYWNEHEKSIYFGRDFIGRRSLCWKKVAEPFSLSLSSVCPPGLNDWEEVPASGIFRLDFNEKVPTLQLTEWNRDAFGGITKRNLY</sequence>
<protein>
    <recommendedName>
        <fullName evidence="4">Glutamine amidotransferase type-2 domain-containing protein</fullName>
    </recommendedName>
</protein>
<dbReference type="InterPro" id="IPR017932">
    <property type="entry name" value="GATase_2_dom"/>
</dbReference>
<dbReference type="Gene3D" id="3.60.20.10">
    <property type="entry name" value="Glutamine Phosphoribosylpyrophosphate, subunit 1, domain 1"/>
    <property type="match status" value="1"/>
</dbReference>
<dbReference type="Proteomes" id="UP000015104">
    <property type="component" value="Unassembled WGS sequence"/>
</dbReference>
<dbReference type="AlphaFoldDB" id="T1L0J9"/>
<evidence type="ECO:0000256" key="3">
    <source>
        <dbReference type="ARBA" id="ARBA00022962"/>
    </source>
</evidence>
<dbReference type="eggNOG" id="KOG0573">
    <property type="taxonomic scope" value="Eukaryota"/>
</dbReference>
<dbReference type="PROSITE" id="PS51278">
    <property type="entry name" value="GATASE_TYPE_2"/>
    <property type="match status" value="1"/>
</dbReference>
<evidence type="ECO:0000313" key="6">
    <source>
        <dbReference type="Proteomes" id="UP000015104"/>
    </source>
</evidence>
<feature type="domain" description="Glutamine amidotransferase type-2" evidence="4">
    <location>
        <begin position="2"/>
        <end position="211"/>
    </location>
</feature>
<proteinExistence type="predicted"/>
<keyword evidence="1" id="KW-0028">Amino-acid biosynthesis</keyword>
<organism evidence="5 6">
    <name type="scientific">Tetranychus urticae</name>
    <name type="common">Two-spotted spider mite</name>
    <dbReference type="NCBI Taxonomy" id="32264"/>
    <lineage>
        <taxon>Eukaryota</taxon>
        <taxon>Metazoa</taxon>
        <taxon>Ecdysozoa</taxon>
        <taxon>Arthropoda</taxon>
        <taxon>Chelicerata</taxon>
        <taxon>Arachnida</taxon>
        <taxon>Acari</taxon>
        <taxon>Acariformes</taxon>
        <taxon>Trombidiformes</taxon>
        <taxon>Prostigmata</taxon>
        <taxon>Eleutherengona</taxon>
        <taxon>Raphignathae</taxon>
        <taxon>Tetranychoidea</taxon>
        <taxon>Tetranychidae</taxon>
        <taxon>Tetranychus</taxon>
    </lineage>
</organism>
<dbReference type="EnsemblMetazoa" id="tetur30g00980.1">
    <property type="protein sequence ID" value="tetur30g00980.1"/>
    <property type="gene ID" value="tetur30g00980"/>
</dbReference>
<dbReference type="PANTHER" id="PTHR45937:SF1">
    <property type="entry name" value="ASPARAGINE SYNTHETASE DOMAIN-CONTAINING PROTEIN 1"/>
    <property type="match status" value="1"/>
</dbReference>
<dbReference type="Pfam" id="PF13537">
    <property type="entry name" value="GATase_7"/>
    <property type="match status" value="1"/>
</dbReference>
<dbReference type="HOGENOM" id="CLU_1437611_0_0_1"/>
<name>T1L0J9_TETUR</name>
<evidence type="ECO:0000256" key="2">
    <source>
        <dbReference type="ARBA" id="ARBA00022888"/>
    </source>
</evidence>
<keyword evidence="3" id="KW-0315">Glutamine amidotransferase</keyword>
<dbReference type="PANTHER" id="PTHR45937">
    <property type="entry name" value="ASPARAGINE SYNTHETASE DOMAIN-CONTAINING PROTEIN 1"/>
    <property type="match status" value="1"/>
</dbReference>
<dbReference type="InterPro" id="IPR051857">
    <property type="entry name" value="Asn_synthetase_domain"/>
</dbReference>
<evidence type="ECO:0000313" key="5">
    <source>
        <dbReference type="EnsemblMetazoa" id="tetur30g00980.1"/>
    </source>
</evidence>
<reference evidence="5" key="2">
    <citation type="submission" date="2015-06" db="UniProtKB">
        <authorList>
            <consortium name="EnsemblMetazoa"/>
        </authorList>
    </citation>
    <scope>IDENTIFICATION</scope>
</reference>
<accession>T1L0J9</accession>
<dbReference type="STRING" id="32264.T1L0J9"/>